<comment type="caution">
    <text evidence="1">The sequence shown here is derived from an EMBL/GenBank/DDBJ whole genome shotgun (WGS) entry which is preliminary data.</text>
</comment>
<sequence>MRSFKEYPEAIEVRDAKKVFTALQAMYSKLPKFPLVFKNLQTSKNLDKRGGGYLETSKLKGGKVIFVDKMIIDDSGLGSFEPDYAVVHEFAHVILAVTKGDLGHNKKHADLTYKLAQKFGLA</sequence>
<evidence type="ECO:0000313" key="2">
    <source>
        <dbReference type="Proteomes" id="UP000575480"/>
    </source>
</evidence>
<accession>A0A7K4MX95</accession>
<proteinExistence type="predicted"/>
<dbReference type="Proteomes" id="UP000575480">
    <property type="component" value="Unassembled WGS sequence"/>
</dbReference>
<reference evidence="1 2" key="1">
    <citation type="journal article" date="2019" name="Environ. Microbiol.">
        <title>Genomics insights into ecotype formation of ammonia-oxidizing archaea in the deep ocean.</title>
        <authorList>
            <person name="Wang Y."/>
            <person name="Huang J.M."/>
            <person name="Cui G.J."/>
            <person name="Nunoura T."/>
            <person name="Takaki Y."/>
            <person name="Li W.L."/>
            <person name="Li J."/>
            <person name="Gao Z.M."/>
            <person name="Takai K."/>
            <person name="Zhang A.Q."/>
            <person name="Stepanauskas R."/>
        </authorList>
    </citation>
    <scope>NUCLEOTIDE SEQUENCE [LARGE SCALE GENOMIC DNA]</scope>
    <source>
        <strain evidence="1 2">L15a</strain>
    </source>
</reference>
<evidence type="ECO:0000313" key="1">
    <source>
        <dbReference type="EMBL" id="NWJ57864.1"/>
    </source>
</evidence>
<dbReference type="AlphaFoldDB" id="A0A7K4MX95"/>
<name>A0A7K4MX95_9ARCH</name>
<gene>
    <name evidence="1" type="ORF">HX858_09005</name>
</gene>
<organism evidence="1 2">
    <name type="scientific">Marine Group I thaumarchaeote</name>
    <dbReference type="NCBI Taxonomy" id="2511932"/>
    <lineage>
        <taxon>Archaea</taxon>
        <taxon>Nitrososphaerota</taxon>
        <taxon>Marine Group I</taxon>
    </lineage>
</organism>
<protein>
    <submittedName>
        <fullName evidence="1">Uncharacterized protein</fullName>
    </submittedName>
</protein>
<dbReference type="EMBL" id="JACATH010000021">
    <property type="protein sequence ID" value="NWJ57864.1"/>
    <property type="molecule type" value="Genomic_DNA"/>
</dbReference>